<gene>
    <name evidence="2" type="ORF">FEMY_19560</name>
</gene>
<feature type="compositionally biased region" description="Low complexity" evidence="1">
    <location>
        <begin position="375"/>
        <end position="389"/>
    </location>
</feature>
<dbReference type="EMBL" id="LRRD01000054">
    <property type="protein sequence ID" value="KXW57497.1"/>
    <property type="molecule type" value="Genomic_DNA"/>
</dbReference>
<evidence type="ECO:0000313" key="3">
    <source>
        <dbReference type="Proteomes" id="UP000075653"/>
    </source>
</evidence>
<feature type="compositionally biased region" description="Basic and acidic residues" evidence="1">
    <location>
        <begin position="418"/>
        <end position="431"/>
    </location>
</feature>
<dbReference type="STRING" id="1789004.FEMY_19560"/>
<keyword evidence="3" id="KW-1185">Reference proteome</keyword>
<evidence type="ECO:0000313" key="2">
    <source>
        <dbReference type="EMBL" id="KXW57497.1"/>
    </source>
</evidence>
<sequence length="431" mass="48577">MGIRSWLSSFKANSDRSPWGSFWFEPVGVQTMAGMRVTADNALQLSAVFACVRIISSQFASLPFVLYRTRRDGGKKRVTDHPLYPLLARRPNPYQNAFEWREMLAGHLVLRGNAFNQIVSNRQGEITALVPLHPDRVTIDLLPNGDYRYKYTTMTGSEQIFPRGQIWHLRGLSLDGIIGLSPIALARNAIGGAMAAQNYGSRFFANDAKPLSGYIEYPGSFKDKMAREQFRESLQESQTGANRGKIAVFEFGMKYHQLGLTNEDAQFLETRKFQVNDIARWFGVPPHKIGDLERSTNNNIEQQAQEFVQECLGPMAERWEASIEAELLFDDDGLEAEFLFSQLLRGDSQARAQYYNLGINGGWLTRNEARLSENLNPLPGLDRPLRPLNMAEEQDGKPDPTQPPTADNPDKPVPPLKNKSEESHETRALDV</sequence>
<dbReference type="AlphaFoldDB" id="A0A149VW97"/>
<feature type="region of interest" description="Disordered" evidence="1">
    <location>
        <begin position="375"/>
        <end position="431"/>
    </location>
</feature>
<comment type="caution">
    <text evidence="2">The sequence shown here is derived from an EMBL/GenBank/DDBJ whole genome shotgun (WGS) entry which is preliminary data.</text>
</comment>
<dbReference type="Pfam" id="PF04860">
    <property type="entry name" value="Phage_portal"/>
    <property type="match status" value="1"/>
</dbReference>
<dbReference type="NCBIfam" id="TIGR01537">
    <property type="entry name" value="portal_HK97"/>
    <property type="match status" value="1"/>
</dbReference>
<evidence type="ECO:0000256" key="1">
    <source>
        <dbReference type="SAM" id="MobiDB-lite"/>
    </source>
</evidence>
<organism evidence="2 3">
    <name type="scientific">Ferrovum myxofaciens</name>
    <dbReference type="NCBI Taxonomy" id="416213"/>
    <lineage>
        <taxon>Bacteria</taxon>
        <taxon>Pseudomonadati</taxon>
        <taxon>Pseudomonadota</taxon>
        <taxon>Betaproteobacteria</taxon>
        <taxon>Ferrovales</taxon>
        <taxon>Ferrovaceae</taxon>
        <taxon>Ferrovum</taxon>
    </lineage>
</organism>
<dbReference type="InterPro" id="IPR006427">
    <property type="entry name" value="Portal_HK97"/>
</dbReference>
<reference evidence="2 3" key="1">
    <citation type="submission" date="2016-01" db="EMBL/GenBank/DDBJ databases">
        <title>Genome sequence of the acidophilic iron oxidising Ferrovum strain Z-31.</title>
        <authorList>
            <person name="Poehlein A."/>
            <person name="Ullrich S.R."/>
            <person name="Schloemann M."/>
            <person name="Muehling M."/>
            <person name="Daniel R."/>
        </authorList>
    </citation>
    <scope>NUCLEOTIDE SEQUENCE [LARGE SCALE GENOMIC DNA]</scope>
    <source>
        <strain evidence="2 3">Z-31</strain>
    </source>
</reference>
<protein>
    <submittedName>
        <fullName evidence="2">Phage portal protein</fullName>
    </submittedName>
</protein>
<name>A0A149VW97_9PROT</name>
<accession>A0A149VW97</accession>
<dbReference type="Gene3D" id="3.30.1120.70">
    <property type="match status" value="1"/>
</dbReference>
<dbReference type="RefSeq" id="WP_062188371.1">
    <property type="nucleotide sequence ID" value="NZ_LRRD01000054.1"/>
</dbReference>
<dbReference type="Gene3D" id="3.40.140.120">
    <property type="match status" value="1"/>
</dbReference>
<dbReference type="PATRIC" id="fig|1789004.3.peg.2013"/>
<dbReference type="Proteomes" id="UP000075653">
    <property type="component" value="Unassembled WGS sequence"/>
</dbReference>
<proteinExistence type="predicted"/>
<dbReference type="Gene3D" id="1.20.1270.210">
    <property type="match status" value="1"/>
</dbReference>
<dbReference type="InterPro" id="IPR006944">
    <property type="entry name" value="Phage/GTA_portal"/>
</dbReference>